<evidence type="ECO:0000313" key="10">
    <source>
        <dbReference type="Proteomes" id="UP000184073"/>
    </source>
</evidence>
<dbReference type="PROSITE" id="PS50048">
    <property type="entry name" value="ZN2_CY6_FUNGAL_2"/>
    <property type="match status" value="1"/>
</dbReference>
<evidence type="ECO:0000256" key="4">
    <source>
        <dbReference type="ARBA" id="ARBA00023125"/>
    </source>
</evidence>
<dbReference type="CDD" id="cd12148">
    <property type="entry name" value="fungal_TF_MHR"/>
    <property type="match status" value="1"/>
</dbReference>
<organism evidence="9 10">
    <name type="scientific">Aspergillus versicolor CBS 583.65</name>
    <dbReference type="NCBI Taxonomy" id="1036611"/>
    <lineage>
        <taxon>Eukaryota</taxon>
        <taxon>Fungi</taxon>
        <taxon>Dikarya</taxon>
        <taxon>Ascomycota</taxon>
        <taxon>Pezizomycotina</taxon>
        <taxon>Eurotiomycetes</taxon>
        <taxon>Eurotiomycetidae</taxon>
        <taxon>Eurotiales</taxon>
        <taxon>Aspergillaceae</taxon>
        <taxon>Aspergillus</taxon>
        <taxon>Aspergillus subgen. Nidulantes</taxon>
    </lineage>
</organism>
<feature type="region of interest" description="Disordered" evidence="7">
    <location>
        <begin position="60"/>
        <end position="94"/>
    </location>
</feature>
<dbReference type="Pfam" id="PF00172">
    <property type="entry name" value="Zn_clus"/>
    <property type="match status" value="1"/>
</dbReference>
<dbReference type="PANTHER" id="PTHR46910:SF37">
    <property type="entry name" value="ZN(II)2CYS6 TRANSCRIPTION FACTOR (EUROFUNG)"/>
    <property type="match status" value="1"/>
</dbReference>
<dbReference type="GO" id="GO:0000981">
    <property type="term" value="F:DNA-binding transcription factor activity, RNA polymerase II-specific"/>
    <property type="evidence" value="ECO:0007669"/>
    <property type="project" value="InterPro"/>
</dbReference>
<keyword evidence="10" id="KW-1185">Reference proteome</keyword>
<reference evidence="10" key="1">
    <citation type="journal article" date="2017" name="Genome Biol.">
        <title>Comparative genomics reveals high biological diversity and specific adaptations in the industrially and medically important fungal genus Aspergillus.</title>
        <authorList>
            <person name="de Vries R.P."/>
            <person name="Riley R."/>
            <person name="Wiebenga A."/>
            <person name="Aguilar-Osorio G."/>
            <person name="Amillis S."/>
            <person name="Uchima C.A."/>
            <person name="Anderluh G."/>
            <person name="Asadollahi M."/>
            <person name="Askin M."/>
            <person name="Barry K."/>
            <person name="Battaglia E."/>
            <person name="Bayram O."/>
            <person name="Benocci T."/>
            <person name="Braus-Stromeyer S.A."/>
            <person name="Caldana C."/>
            <person name="Canovas D."/>
            <person name="Cerqueira G.C."/>
            <person name="Chen F."/>
            <person name="Chen W."/>
            <person name="Choi C."/>
            <person name="Clum A."/>
            <person name="Dos Santos R.A."/>
            <person name="Damasio A.R."/>
            <person name="Diallinas G."/>
            <person name="Emri T."/>
            <person name="Fekete E."/>
            <person name="Flipphi M."/>
            <person name="Freyberg S."/>
            <person name="Gallo A."/>
            <person name="Gournas C."/>
            <person name="Habgood R."/>
            <person name="Hainaut M."/>
            <person name="Harispe M.L."/>
            <person name="Henrissat B."/>
            <person name="Hilden K.S."/>
            <person name="Hope R."/>
            <person name="Hossain A."/>
            <person name="Karabika E."/>
            <person name="Karaffa L."/>
            <person name="Karanyi Z."/>
            <person name="Krasevec N."/>
            <person name="Kuo A."/>
            <person name="Kusch H."/>
            <person name="LaButti K."/>
            <person name="Lagendijk E.L."/>
            <person name="Lapidus A."/>
            <person name="Levasseur A."/>
            <person name="Lindquist E."/>
            <person name="Lipzen A."/>
            <person name="Logrieco A.F."/>
            <person name="MacCabe A."/>
            <person name="Maekelae M.R."/>
            <person name="Malavazi I."/>
            <person name="Melin P."/>
            <person name="Meyer V."/>
            <person name="Mielnichuk N."/>
            <person name="Miskei M."/>
            <person name="Molnar A.P."/>
            <person name="Mule G."/>
            <person name="Ngan C.Y."/>
            <person name="Orejas M."/>
            <person name="Orosz E."/>
            <person name="Ouedraogo J.P."/>
            <person name="Overkamp K.M."/>
            <person name="Park H.-S."/>
            <person name="Perrone G."/>
            <person name="Piumi F."/>
            <person name="Punt P.J."/>
            <person name="Ram A.F."/>
            <person name="Ramon A."/>
            <person name="Rauscher S."/>
            <person name="Record E."/>
            <person name="Riano-Pachon D.M."/>
            <person name="Robert V."/>
            <person name="Roehrig J."/>
            <person name="Ruller R."/>
            <person name="Salamov A."/>
            <person name="Salih N.S."/>
            <person name="Samson R.A."/>
            <person name="Sandor E."/>
            <person name="Sanguinetti M."/>
            <person name="Schuetze T."/>
            <person name="Sepcic K."/>
            <person name="Shelest E."/>
            <person name="Sherlock G."/>
            <person name="Sophianopoulou V."/>
            <person name="Squina F.M."/>
            <person name="Sun H."/>
            <person name="Susca A."/>
            <person name="Todd R.B."/>
            <person name="Tsang A."/>
            <person name="Unkles S.E."/>
            <person name="van de Wiele N."/>
            <person name="van Rossen-Uffink D."/>
            <person name="Oliveira J.V."/>
            <person name="Vesth T.C."/>
            <person name="Visser J."/>
            <person name="Yu J.-H."/>
            <person name="Zhou M."/>
            <person name="Andersen M.R."/>
            <person name="Archer D.B."/>
            <person name="Baker S.E."/>
            <person name="Benoit I."/>
            <person name="Brakhage A.A."/>
            <person name="Braus G.H."/>
            <person name="Fischer R."/>
            <person name="Frisvad J.C."/>
            <person name="Goldman G.H."/>
            <person name="Houbraken J."/>
            <person name="Oakley B."/>
            <person name="Pocsi I."/>
            <person name="Scazzocchio C."/>
            <person name="Seiboth B."/>
            <person name="vanKuyk P.A."/>
            <person name="Wortman J."/>
            <person name="Dyer P.S."/>
            <person name="Grigoriev I.V."/>
        </authorList>
    </citation>
    <scope>NUCLEOTIDE SEQUENCE [LARGE SCALE GENOMIC DNA]</scope>
    <source>
        <strain evidence="10">CBS 583.65</strain>
    </source>
</reference>
<evidence type="ECO:0000256" key="5">
    <source>
        <dbReference type="ARBA" id="ARBA00023163"/>
    </source>
</evidence>
<dbReference type="PANTHER" id="PTHR46910">
    <property type="entry name" value="TRANSCRIPTION FACTOR PDR1"/>
    <property type="match status" value="1"/>
</dbReference>
<dbReference type="EMBL" id="KV878139">
    <property type="protein sequence ID" value="OJJ08380.1"/>
    <property type="molecule type" value="Genomic_DNA"/>
</dbReference>
<dbReference type="GO" id="GO:0008270">
    <property type="term" value="F:zinc ion binding"/>
    <property type="evidence" value="ECO:0007669"/>
    <property type="project" value="InterPro"/>
</dbReference>
<dbReference type="VEuPathDB" id="FungiDB:ASPVEDRAFT_47526"/>
<dbReference type="SMART" id="SM00066">
    <property type="entry name" value="GAL4"/>
    <property type="match status" value="1"/>
</dbReference>
<dbReference type="GO" id="GO:0006351">
    <property type="term" value="P:DNA-templated transcription"/>
    <property type="evidence" value="ECO:0007669"/>
    <property type="project" value="InterPro"/>
</dbReference>
<evidence type="ECO:0000259" key="8">
    <source>
        <dbReference type="PROSITE" id="PS50048"/>
    </source>
</evidence>
<dbReference type="GO" id="GO:0005634">
    <property type="term" value="C:nucleus"/>
    <property type="evidence" value="ECO:0007669"/>
    <property type="project" value="UniProtKB-SubCell"/>
</dbReference>
<keyword evidence="2" id="KW-0479">Metal-binding</keyword>
<feature type="compositionally biased region" description="Polar residues" evidence="7">
    <location>
        <begin position="71"/>
        <end position="88"/>
    </location>
</feature>
<feature type="domain" description="Zn(2)-C6 fungal-type" evidence="8">
    <location>
        <begin position="18"/>
        <end position="48"/>
    </location>
</feature>
<dbReference type="RefSeq" id="XP_040674142.1">
    <property type="nucleotide sequence ID" value="XM_040813803.1"/>
</dbReference>
<keyword evidence="5" id="KW-0804">Transcription</keyword>
<comment type="subcellular location">
    <subcellularLocation>
        <location evidence="1">Nucleus</location>
    </subcellularLocation>
</comment>
<dbReference type="SUPFAM" id="SSF57701">
    <property type="entry name" value="Zn2/Cys6 DNA-binding domain"/>
    <property type="match status" value="1"/>
</dbReference>
<evidence type="ECO:0000256" key="3">
    <source>
        <dbReference type="ARBA" id="ARBA00023015"/>
    </source>
</evidence>
<evidence type="ECO:0000256" key="7">
    <source>
        <dbReference type="SAM" id="MobiDB-lite"/>
    </source>
</evidence>
<keyword evidence="3" id="KW-0805">Transcription regulation</keyword>
<keyword evidence="6" id="KW-0539">Nucleus</keyword>
<dbReference type="InterPro" id="IPR050987">
    <property type="entry name" value="AtrR-like"/>
</dbReference>
<dbReference type="InterPro" id="IPR007219">
    <property type="entry name" value="XnlR_reg_dom"/>
</dbReference>
<evidence type="ECO:0000256" key="2">
    <source>
        <dbReference type="ARBA" id="ARBA00022723"/>
    </source>
</evidence>
<dbReference type="InterPro" id="IPR001138">
    <property type="entry name" value="Zn2Cys6_DnaBD"/>
</dbReference>
<accession>A0A1L9Q3N9</accession>
<proteinExistence type="predicted"/>
<dbReference type="AlphaFoldDB" id="A0A1L9Q3N9"/>
<name>A0A1L9Q3N9_ASPVE</name>
<dbReference type="Gene3D" id="4.10.240.10">
    <property type="entry name" value="Zn(2)-C6 fungal-type DNA-binding domain"/>
    <property type="match status" value="1"/>
</dbReference>
<evidence type="ECO:0000256" key="1">
    <source>
        <dbReference type="ARBA" id="ARBA00004123"/>
    </source>
</evidence>
<dbReference type="InterPro" id="IPR036864">
    <property type="entry name" value="Zn2-C6_fun-type_DNA-bd_sf"/>
</dbReference>
<gene>
    <name evidence="9" type="ORF">ASPVEDRAFT_47526</name>
</gene>
<dbReference type="Pfam" id="PF04082">
    <property type="entry name" value="Fungal_trans"/>
    <property type="match status" value="1"/>
</dbReference>
<dbReference type="GeneID" id="63729314"/>
<dbReference type="STRING" id="1036611.A0A1L9Q3N9"/>
<dbReference type="Proteomes" id="UP000184073">
    <property type="component" value="Unassembled WGS sequence"/>
</dbReference>
<keyword evidence="4" id="KW-0238">DNA-binding</keyword>
<evidence type="ECO:0000256" key="6">
    <source>
        <dbReference type="ARBA" id="ARBA00023242"/>
    </source>
</evidence>
<protein>
    <recommendedName>
        <fullName evidence="8">Zn(2)-C6 fungal-type domain-containing protein</fullName>
    </recommendedName>
</protein>
<sequence length="583" mass="64835">MPPSISGERPKRRRRVYACDSCYRKKIKCDGALPRCDWCHHHGIPCTYVRNEDLRSCKTPNTKLKTPPASAVSTPVEQEQVQDSSRSPYPTPGPQAVAPQGFGATICFAGQSLGNIGGFNGLPVFSAAGIEWIKARTGAEVTLDWYRTLPSQSIPHANPQRLPLPDIRLLRQVLENHQKTLSHRLFPVINEKCFEYTIRAAYNHELSDISPGPASARSCIFAFMAFSSFASGAGTENTITYTDKFAQEVYDLLPEVISESVTLDGLQAILMLSFCCQAVSADILRIEMLLSSAARYVFHLKGNTCPKPTDGDGDPLLAKFHVRNLFWISFIFDKILGLRTGLPPLFDTTSCDLTLPSPDGVDGHDPAVFITMIRLCIVQAEIYRGLYCVPALNKSDAELLATIRTLDNTLEEWWSTVPEFSSDGYPDSIMADFLFRMQYHYCTSAIHQTSSRCTAWVLNQDTRTAGSSLAISISAGRSLLKKFLDGKRHLLGHHLMFCLPEITVSTIHVFSNILMNPLEVSSATDLNLLRSALTHLREHLWQQAPESFTVQVRLVESFMADLQRLAECAIRKACAEARAQLEN</sequence>
<dbReference type="SMART" id="SM00906">
    <property type="entry name" value="Fungal_trans"/>
    <property type="match status" value="1"/>
</dbReference>
<dbReference type="CDD" id="cd00067">
    <property type="entry name" value="GAL4"/>
    <property type="match status" value="1"/>
</dbReference>
<dbReference type="GO" id="GO:0003677">
    <property type="term" value="F:DNA binding"/>
    <property type="evidence" value="ECO:0007669"/>
    <property type="project" value="UniProtKB-KW"/>
</dbReference>
<dbReference type="OrthoDB" id="4116913at2759"/>
<evidence type="ECO:0000313" key="9">
    <source>
        <dbReference type="EMBL" id="OJJ08380.1"/>
    </source>
</evidence>